<comment type="caution">
    <text evidence="1">The sequence shown here is derived from an EMBL/GenBank/DDBJ whole genome shotgun (WGS) entry which is preliminary data.</text>
</comment>
<proteinExistence type="predicted"/>
<reference evidence="1 2" key="1">
    <citation type="submission" date="2021-06" db="EMBL/GenBank/DDBJ databases">
        <title>Caerostris extrusa draft genome.</title>
        <authorList>
            <person name="Kono N."/>
            <person name="Arakawa K."/>
        </authorList>
    </citation>
    <scope>NUCLEOTIDE SEQUENCE [LARGE SCALE GENOMIC DNA]</scope>
</reference>
<gene>
    <name evidence="1" type="ORF">CEXT_168361</name>
</gene>
<evidence type="ECO:0000313" key="2">
    <source>
        <dbReference type="Proteomes" id="UP001054945"/>
    </source>
</evidence>
<organism evidence="1 2">
    <name type="scientific">Caerostris extrusa</name>
    <name type="common">Bark spider</name>
    <name type="synonym">Caerostris bankana</name>
    <dbReference type="NCBI Taxonomy" id="172846"/>
    <lineage>
        <taxon>Eukaryota</taxon>
        <taxon>Metazoa</taxon>
        <taxon>Ecdysozoa</taxon>
        <taxon>Arthropoda</taxon>
        <taxon>Chelicerata</taxon>
        <taxon>Arachnida</taxon>
        <taxon>Araneae</taxon>
        <taxon>Araneomorphae</taxon>
        <taxon>Entelegynae</taxon>
        <taxon>Araneoidea</taxon>
        <taxon>Araneidae</taxon>
        <taxon>Caerostris</taxon>
    </lineage>
</organism>
<name>A0AAV4Y2X4_CAEEX</name>
<keyword evidence="2" id="KW-1185">Reference proteome</keyword>
<accession>A0AAV4Y2X4</accession>
<evidence type="ECO:0000313" key="1">
    <source>
        <dbReference type="EMBL" id="GIZ01418.1"/>
    </source>
</evidence>
<protein>
    <submittedName>
        <fullName evidence="1">Uncharacterized protein</fullName>
    </submittedName>
</protein>
<dbReference type="Proteomes" id="UP001054945">
    <property type="component" value="Unassembled WGS sequence"/>
</dbReference>
<sequence>MGFLKRLVDNITRVDSSSDLCSSFRYSAFNRRGRPEPKPRVVFRTVDDLHVYLATEKVLYTRAKLANKRLNKVRARFGLSKVRFEYEFY</sequence>
<dbReference type="EMBL" id="BPLR01001298">
    <property type="protein sequence ID" value="GIZ01418.1"/>
    <property type="molecule type" value="Genomic_DNA"/>
</dbReference>
<dbReference type="AlphaFoldDB" id="A0AAV4Y2X4"/>